<dbReference type="InterPro" id="IPR013563">
    <property type="entry name" value="Oligopep_ABC_C"/>
</dbReference>
<proteinExistence type="inferred from homology"/>
<name>A0A2U1SZ57_9MICO</name>
<dbReference type="Pfam" id="PF08352">
    <property type="entry name" value="oligo_HPY"/>
    <property type="match status" value="2"/>
</dbReference>
<gene>
    <name evidence="6" type="ORF">DF220_03000</name>
</gene>
<keyword evidence="4 6" id="KW-0067">ATP-binding</keyword>
<feature type="domain" description="ABC transporter" evidence="5">
    <location>
        <begin position="291"/>
        <end position="528"/>
    </location>
</feature>
<keyword evidence="3" id="KW-0547">Nucleotide-binding</keyword>
<dbReference type="InterPro" id="IPR003439">
    <property type="entry name" value="ABC_transporter-like_ATP-bd"/>
</dbReference>
<dbReference type="PROSITE" id="PS50893">
    <property type="entry name" value="ABC_TRANSPORTER_2"/>
    <property type="match status" value="2"/>
</dbReference>
<comment type="caution">
    <text evidence="6">The sequence shown here is derived from an EMBL/GenBank/DDBJ whole genome shotgun (WGS) entry which is preliminary data.</text>
</comment>
<dbReference type="NCBIfam" id="NF008453">
    <property type="entry name" value="PRK11308.1"/>
    <property type="match status" value="2"/>
</dbReference>
<dbReference type="GO" id="GO:0015833">
    <property type="term" value="P:peptide transport"/>
    <property type="evidence" value="ECO:0007669"/>
    <property type="project" value="InterPro"/>
</dbReference>
<keyword evidence="7" id="KW-1185">Reference proteome</keyword>
<evidence type="ECO:0000256" key="4">
    <source>
        <dbReference type="ARBA" id="ARBA00022840"/>
    </source>
</evidence>
<dbReference type="PROSITE" id="PS00211">
    <property type="entry name" value="ABC_TRANSPORTER_1"/>
    <property type="match status" value="1"/>
</dbReference>
<dbReference type="SMART" id="SM00382">
    <property type="entry name" value="AAA"/>
    <property type="match status" value="2"/>
</dbReference>
<dbReference type="CDD" id="cd03257">
    <property type="entry name" value="ABC_NikE_OppD_transporters"/>
    <property type="match status" value="2"/>
</dbReference>
<comment type="similarity">
    <text evidence="1">Belongs to the ABC transporter superfamily.</text>
</comment>
<protein>
    <submittedName>
        <fullName evidence="6">ABC transporter ATP-binding protein</fullName>
    </submittedName>
</protein>
<dbReference type="GO" id="GO:0016887">
    <property type="term" value="F:ATP hydrolysis activity"/>
    <property type="evidence" value="ECO:0007669"/>
    <property type="project" value="InterPro"/>
</dbReference>
<dbReference type="EMBL" id="QEEX01000001">
    <property type="protein sequence ID" value="PWB96914.1"/>
    <property type="molecule type" value="Genomic_DNA"/>
</dbReference>
<dbReference type="InterPro" id="IPR050319">
    <property type="entry name" value="ABC_transp_ATP-bind"/>
</dbReference>
<dbReference type="InterPro" id="IPR017871">
    <property type="entry name" value="ABC_transporter-like_CS"/>
</dbReference>
<sequence>MTADAVLTIENLRVRFGAAEVVRGISLSVAAGECVAIVGESGSGKSVTARALLGLAGSGSTVTADTMRLSTDSGVRDLLRVRPRAWRRIRGGEVGLVLQDALVSLDPLRPVGREIDDVLRLHTSLSPRERRSRVREILASVGMPDPEERARQRSGELSGGLRQRALIASAIAADPPLLIADEPTTALDVTIQAQILDLLAELRRGGTGLLLISHDLAVVRSVADRVAVMHDGVIVEQGRTDEVLSSPQHEYTRRLLRSVPSGAARGERLSEPLTITETAPAPQAHEPVALMSASGLIKRFGSFTAVDGVSLHLESGSTLGLVGESGSGKTTVARMLLGLTEPDSGSVSLLGSPFSSVPERERRHRRPALGAIYQDALSSFDPRATVADILRDAAGGGSARGVSGRRIADLLDSVGLPSDVLTRRPLHLSGGQRQRVAIARALAPSPRIIVCDEPVSALDVSVQAQVLDLLDDLQRERGLAYLFISHDLGVVHHMSDRVAVMQGGRIVEQGEAAEIFARPTHPYTQTLLAAAPTIGEPRGHLDRSTL</sequence>
<evidence type="ECO:0000256" key="3">
    <source>
        <dbReference type="ARBA" id="ARBA00022741"/>
    </source>
</evidence>
<dbReference type="RefSeq" id="WP_108996944.1">
    <property type="nucleotide sequence ID" value="NZ_QEEX01000001.1"/>
</dbReference>
<organism evidence="6 7">
    <name type="scientific">Homoserinimonas hongtaonis</name>
    <dbReference type="NCBI Taxonomy" id="2079791"/>
    <lineage>
        <taxon>Bacteria</taxon>
        <taxon>Bacillati</taxon>
        <taxon>Actinomycetota</taxon>
        <taxon>Actinomycetes</taxon>
        <taxon>Micrococcales</taxon>
        <taxon>Microbacteriaceae</taxon>
        <taxon>Homoserinimonas</taxon>
    </lineage>
</organism>
<dbReference type="Pfam" id="PF00005">
    <property type="entry name" value="ABC_tran"/>
    <property type="match status" value="2"/>
</dbReference>
<dbReference type="Proteomes" id="UP000244978">
    <property type="component" value="Unassembled WGS sequence"/>
</dbReference>
<evidence type="ECO:0000313" key="7">
    <source>
        <dbReference type="Proteomes" id="UP000244978"/>
    </source>
</evidence>
<reference evidence="7" key="1">
    <citation type="submission" date="2018-04" db="EMBL/GenBank/DDBJ databases">
        <authorList>
            <person name="Liu S."/>
            <person name="Wang Z."/>
            <person name="Li J."/>
        </authorList>
    </citation>
    <scope>NUCLEOTIDE SEQUENCE [LARGE SCALE GENOMIC DNA]</scope>
    <source>
        <strain evidence="7">S1194</strain>
    </source>
</reference>
<dbReference type="SUPFAM" id="SSF52540">
    <property type="entry name" value="P-loop containing nucleoside triphosphate hydrolases"/>
    <property type="match status" value="2"/>
</dbReference>
<evidence type="ECO:0000313" key="6">
    <source>
        <dbReference type="EMBL" id="PWB96914.1"/>
    </source>
</evidence>
<dbReference type="PANTHER" id="PTHR43776">
    <property type="entry name" value="TRANSPORT ATP-BINDING PROTEIN"/>
    <property type="match status" value="1"/>
</dbReference>
<dbReference type="Gene3D" id="3.40.50.300">
    <property type="entry name" value="P-loop containing nucleotide triphosphate hydrolases"/>
    <property type="match status" value="2"/>
</dbReference>
<feature type="domain" description="ABC transporter" evidence="5">
    <location>
        <begin position="7"/>
        <end position="256"/>
    </location>
</feature>
<keyword evidence="2" id="KW-0813">Transport</keyword>
<evidence type="ECO:0000259" key="5">
    <source>
        <dbReference type="PROSITE" id="PS50893"/>
    </source>
</evidence>
<dbReference type="GO" id="GO:0055085">
    <property type="term" value="P:transmembrane transport"/>
    <property type="evidence" value="ECO:0007669"/>
    <property type="project" value="UniProtKB-ARBA"/>
</dbReference>
<dbReference type="GO" id="GO:0005524">
    <property type="term" value="F:ATP binding"/>
    <property type="evidence" value="ECO:0007669"/>
    <property type="project" value="UniProtKB-KW"/>
</dbReference>
<dbReference type="NCBIfam" id="NF007739">
    <property type="entry name" value="PRK10419.1"/>
    <property type="match status" value="2"/>
</dbReference>
<dbReference type="AlphaFoldDB" id="A0A2U1SZ57"/>
<dbReference type="InterPro" id="IPR003593">
    <property type="entry name" value="AAA+_ATPase"/>
</dbReference>
<dbReference type="PANTHER" id="PTHR43776:SF7">
    <property type="entry name" value="D,D-DIPEPTIDE TRANSPORT ATP-BINDING PROTEIN DDPF-RELATED"/>
    <property type="match status" value="1"/>
</dbReference>
<evidence type="ECO:0000256" key="2">
    <source>
        <dbReference type="ARBA" id="ARBA00022448"/>
    </source>
</evidence>
<dbReference type="InterPro" id="IPR027417">
    <property type="entry name" value="P-loop_NTPase"/>
</dbReference>
<evidence type="ECO:0000256" key="1">
    <source>
        <dbReference type="ARBA" id="ARBA00005417"/>
    </source>
</evidence>
<accession>A0A2U1SZ57</accession>